<dbReference type="KEGG" id="amuc:Pan181_30990"/>
<dbReference type="SUPFAM" id="SSF53822">
    <property type="entry name" value="Periplasmic binding protein-like I"/>
    <property type="match status" value="1"/>
</dbReference>
<dbReference type="Pfam" id="PF00392">
    <property type="entry name" value="GntR"/>
    <property type="match status" value="1"/>
</dbReference>
<dbReference type="GO" id="GO:0000976">
    <property type="term" value="F:transcription cis-regulatory region binding"/>
    <property type="evidence" value="ECO:0007669"/>
    <property type="project" value="TreeGrafter"/>
</dbReference>
<protein>
    <submittedName>
        <fullName evidence="5">Arabinose metabolism transcriptional repressor</fullName>
    </submittedName>
</protein>
<dbReference type="SUPFAM" id="SSF46785">
    <property type="entry name" value="Winged helix' DNA-binding domain"/>
    <property type="match status" value="1"/>
</dbReference>
<evidence type="ECO:0000256" key="1">
    <source>
        <dbReference type="ARBA" id="ARBA00023015"/>
    </source>
</evidence>
<dbReference type="RefSeq" id="WP_145247684.1">
    <property type="nucleotide sequence ID" value="NZ_CP036278.1"/>
</dbReference>
<proteinExistence type="predicted"/>
<accession>A0A518AQ95</accession>
<keyword evidence="2" id="KW-0238">DNA-binding</keyword>
<dbReference type="Gene3D" id="1.10.10.10">
    <property type="entry name" value="Winged helix-like DNA-binding domain superfamily/Winged helix DNA-binding domain"/>
    <property type="match status" value="1"/>
</dbReference>
<dbReference type="PROSITE" id="PS50949">
    <property type="entry name" value="HTH_GNTR"/>
    <property type="match status" value="1"/>
</dbReference>
<dbReference type="PRINTS" id="PR00035">
    <property type="entry name" value="HTHGNTR"/>
</dbReference>
<reference evidence="5 6" key="1">
    <citation type="submission" date="2019-02" db="EMBL/GenBank/DDBJ databases">
        <title>Deep-cultivation of Planctomycetes and their phenomic and genomic characterization uncovers novel biology.</title>
        <authorList>
            <person name="Wiegand S."/>
            <person name="Jogler M."/>
            <person name="Boedeker C."/>
            <person name="Pinto D."/>
            <person name="Vollmers J."/>
            <person name="Rivas-Marin E."/>
            <person name="Kohn T."/>
            <person name="Peeters S.H."/>
            <person name="Heuer A."/>
            <person name="Rast P."/>
            <person name="Oberbeckmann S."/>
            <person name="Bunk B."/>
            <person name="Jeske O."/>
            <person name="Meyerdierks A."/>
            <person name="Storesund J.E."/>
            <person name="Kallscheuer N."/>
            <person name="Luecker S."/>
            <person name="Lage O.M."/>
            <person name="Pohl T."/>
            <person name="Merkel B.J."/>
            <person name="Hornburger P."/>
            <person name="Mueller R.-W."/>
            <person name="Bruemmer F."/>
            <person name="Labrenz M."/>
            <person name="Spormann A.M."/>
            <person name="Op den Camp H."/>
            <person name="Overmann J."/>
            <person name="Amann R."/>
            <person name="Jetten M.S.M."/>
            <person name="Mascher T."/>
            <person name="Medema M.H."/>
            <person name="Devos D.P."/>
            <person name="Kaster A.-K."/>
            <person name="Ovreas L."/>
            <person name="Rohde M."/>
            <person name="Galperin M.Y."/>
            <person name="Jogler C."/>
        </authorList>
    </citation>
    <scope>NUCLEOTIDE SEQUENCE [LARGE SCALE GENOMIC DNA]</scope>
    <source>
        <strain evidence="5 6">Pan181</strain>
    </source>
</reference>
<keyword evidence="6" id="KW-1185">Reference proteome</keyword>
<dbReference type="GO" id="GO:0003700">
    <property type="term" value="F:DNA-binding transcription factor activity"/>
    <property type="evidence" value="ECO:0007669"/>
    <property type="project" value="InterPro"/>
</dbReference>
<dbReference type="Proteomes" id="UP000315750">
    <property type="component" value="Chromosome"/>
</dbReference>
<evidence type="ECO:0000313" key="6">
    <source>
        <dbReference type="Proteomes" id="UP000315750"/>
    </source>
</evidence>
<dbReference type="Gene3D" id="3.40.50.2300">
    <property type="match status" value="2"/>
</dbReference>
<dbReference type="Pfam" id="PF13377">
    <property type="entry name" value="Peripla_BP_3"/>
    <property type="match status" value="1"/>
</dbReference>
<sequence length="394" mass="42781">MPNDQFHKPGSNSKVPAPKHAQLRHYIAESIHNGTLGGGDFLPSEPTLAREFLISRGTVRQALNELQNEGLIERIPGKGTVVTRVPDQQQTTVTTTDSSLNLFAIVLPELGTGHYPALVQGFDESAGKVHHQTMVCATGNDLRCQGDIVLQLIDKRVAGVALAPPTASEAPAHHIRQLHSHGIPLVLLHRAIEGVSVPVVALPYQRIAELAATQLLECGHRRVAYIASHRSSASVMYENSFRETIERGGGRLISECTHYGTGTRDSLTGFPNAQRASEIESALRRLLRLPEHLRPTAVFDPWDADAESLYLCAMNEGLSIPEDLSIVSFGGAGRTGTLSGSMARVIIQERDVAELVVSLLTRMQRGAMPLASNDYHEVDVSFFQGSTMRCLKGV</sequence>
<gene>
    <name evidence="5" type="primary">araR</name>
    <name evidence="5" type="ORF">Pan181_30990</name>
</gene>
<keyword evidence="1" id="KW-0805">Transcription regulation</keyword>
<keyword evidence="3" id="KW-0804">Transcription</keyword>
<dbReference type="SMART" id="SM00345">
    <property type="entry name" value="HTH_GNTR"/>
    <property type="match status" value="1"/>
</dbReference>
<dbReference type="InterPro" id="IPR036390">
    <property type="entry name" value="WH_DNA-bd_sf"/>
</dbReference>
<organism evidence="5 6">
    <name type="scientific">Aeoliella mucimassa</name>
    <dbReference type="NCBI Taxonomy" id="2527972"/>
    <lineage>
        <taxon>Bacteria</taxon>
        <taxon>Pseudomonadati</taxon>
        <taxon>Planctomycetota</taxon>
        <taxon>Planctomycetia</taxon>
        <taxon>Pirellulales</taxon>
        <taxon>Lacipirellulaceae</taxon>
        <taxon>Aeoliella</taxon>
    </lineage>
</organism>
<dbReference type="CDD" id="cd07377">
    <property type="entry name" value="WHTH_GntR"/>
    <property type="match status" value="1"/>
</dbReference>
<dbReference type="AlphaFoldDB" id="A0A518AQ95"/>
<dbReference type="InterPro" id="IPR046335">
    <property type="entry name" value="LacI/GalR-like_sensor"/>
</dbReference>
<evidence type="ECO:0000256" key="3">
    <source>
        <dbReference type="ARBA" id="ARBA00023163"/>
    </source>
</evidence>
<evidence type="ECO:0000259" key="4">
    <source>
        <dbReference type="PROSITE" id="PS50949"/>
    </source>
</evidence>
<evidence type="ECO:0000313" key="5">
    <source>
        <dbReference type="EMBL" id="QDU56887.1"/>
    </source>
</evidence>
<dbReference type="InterPro" id="IPR028082">
    <property type="entry name" value="Peripla_BP_I"/>
</dbReference>
<dbReference type="InterPro" id="IPR036388">
    <property type="entry name" value="WH-like_DNA-bd_sf"/>
</dbReference>
<dbReference type="InterPro" id="IPR000524">
    <property type="entry name" value="Tscrpt_reg_HTH_GntR"/>
</dbReference>
<dbReference type="PANTHER" id="PTHR30146:SF109">
    <property type="entry name" value="HTH-TYPE TRANSCRIPTIONAL REGULATOR GALS"/>
    <property type="match status" value="1"/>
</dbReference>
<dbReference type="PANTHER" id="PTHR30146">
    <property type="entry name" value="LACI-RELATED TRANSCRIPTIONAL REPRESSOR"/>
    <property type="match status" value="1"/>
</dbReference>
<name>A0A518AQ95_9BACT</name>
<dbReference type="CDD" id="cd06267">
    <property type="entry name" value="PBP1_LacI_sugar_binding-like"/>
    <property type="match status" value="1"/>
</dbReference>
<dbReference type="OrthoDB" id="269117at2"/>
<feature type="domain" description="HTH gntR-type" evidence="4">
    <location>
        <begin position="17"/>
        <end position="85"/>
    </location>
</feature>
<dbReference type="EMBL" id="CP036278">
    <property type="protein sequence ID" value="QDU56887.1"/>
    <property type="molecule type" value="Genomic_DNA"/>
</dbReference>
<evidence type="ECO:0000256" key="2">
    <source>
        <dbReference type="ARBA" id="ARBA00023125"/>
    </source>
</evidence>